<dbReference type="EC" id="3.2.1.8" evidence="3"/>
<dbReference type="PROSITE" id="PS51760">
    <property type="entry name" value="GH10_2"/>
    <property type="match status" value="1"/>
</dbReference>
<feature type="signal peptide" evidence="11">
    <location>
        <begin position="1"/>
        <end position="23"/>
    </location>
</feature>
<feature type="chain" id="PRO_5045612506" description="endo-1,4-beta-xylanase" evidence="11">
    <location>
        <begin position="24"/>
        <end position="515"/>
    </location>
</feature>
<feature type="domain" description="GH10" evidence="12">
    <location>
        <begin position="213"/>
        <end position="513"/>
    </location>
</feature>
<dbReference type="InterPro" id="IPR001000">
    <property type="entry name" value="GH10_dom"/>
</dbReference>
<protein>
    <recommendedName>
        <fullName evidence="3">endo-1,4-beta-xylanase</fullName>
        <ecNumber evidence="3">3.2.1.8</ecNumber>
    </recommendedName>
</protein>
<keyword evidence="7" id="KW-0119">Carbohydrate metabolism</keyword>
<name>A0ABV6RWK3_9GAMM</name>
<keyword evidence="4" id="KW-0858">Xylan degradation</keyword>
<dbReference type="PANTHER" id="PTHR31490">
    <property type="entry name" value="GLYCOSYL HYDROLASE"/>
    <property type="match status" value="1"/>
</dbReference>
<comment type="caution">
    <text evidence="13">The sequence shown here is derived from an EMBL/GenBank/DDBJ whole genome shotgun (WGS) entry which is preliminary data.</text>
</comment>
<evidence type="ECO:0000256" key="2">
    <source>
        <dbReference type="ARBA" id="ARBA00007495"/>
    </source>
</evidence>
<evidence type="ECO:0000256" key="5">
    <source>
        <dbReference type="ARBA" id="ARBA00022729"/>
    </source>
</evidence>
<keyword evidence="8" id="KW-0326">Glycosidase</keyword>
<dbReference type="EMBL" id="JBHLTG010000007">
    <property type="protein sequence ID" value="MFC0681356.1"/>
    <property type="molecule type" value="Genomic_DNA"/>
</dbReference>
<dbReference type="InterPro" id="IPR044846">
    <property type="entry name" value="GH10"/>
</dbReference>
<organism evidence="13 14">
    <name type="scientific">Lysobacter korlensis</name>
    <dbReference type="NCBI Taxonomy" id="553636"/>
    <lineage>
        <taxon>Bacteria</taxon>
        <taxon>Pseudomonadati</taxon>
        <taxon>Pseudomonadota</taxon>
        <taxon>Gammaproteobacteria</taxon>
        <taxon>Lysobacterales</taxon>
        <taxon>Lysobacteraceae</taxon>
        <taxon>Lysobacter</taxon>
    </lineage>
</organism>
<dbReference type="Proteomes" id="UP001589896">
    <property type="component" value="Unassembled WGS sequence"/>
</dbReference>
<dbReference type="PROSITE" id="PS00591">
    <property type="entry name" value="GH10_1"/>
    <property type="match status" value="1"/>
</dbReference>
<evidence type="ECO:0000256" key="10">
    <source>
        <dbReference type="PROSITE-ProRule" id="PRU10061"/>
    </source>
</evidence>
<keyword evidence="14" id="KW-1185">Reference proteome</keyword>
<evidence type="ECO:0000256" key="6">
    <source>
        <dbReference type="ARBA" id="ARBA00022801"/>
    </source>
</evidence>
<evidence type="ECO:0000313" key="13">
    <source>
        <dbReference type="EMBL" id="MFC0681356.1"/>
    </source>
</evidence>
<evidence type="ECO:0000256" key="11">
    <source>
        <dbReference type="SAM" id="SignalP"/>
    </source>
</evidence>
<gene>
    <name evidence="13" type="ORF">ACFFGH_26290</name>
</gene>
<evidence type="ECO:0000256" key="7">
    <source>
        <dbReference type="ARBA" id="ARBA00023277"/>
    </source>
</evidence>
<keyword evidence="5 11" id="KW-0732">Signal</keyword>
<evidence type="ECO:0000256" key="8">
    <source>
        <dbReference type="ARBA" id="ARBA00023295"/>
    </source>
</evidence>
<reference evidence="13 14" key="1">
    <citation type="submission" date="2024-09" db="EMBL/GenBank/DDBJ databases">
        <authorList>
            <person name="Sun Q."/>
            <person name="Mori K."/>
        </authorList>
    </citation>
    <scope>NUCLEOTIDE SEQUENCE [LARGE SCALE GENOMIC DNA]</scope>
    <source>
        <strain evidence="13 14">KCTC 23076</strain>
    </source>
</reference>
<keyword evidence="6" id="KW-0378">Hydrolase</keyword>
<dbReference type="PANTHER" id="PTHR31490:SF88">
    <property type="entry name" value="BETA-XYLANASE"/>
    <property type="match status" value="1"/>
</dbReference>
<feature type="active site" description="Nucleophile" evidence="10">
    <location>
        <position position="439"/>
    </location>
</feature>
<evidence type="ECO:0000313" key="14">
    <source>
        <dbReference type="Proteomes" id="UP001589896"/>
    </source>
</evidence>
<evidence type="ECO:0000256" key="9">
    <source>
        <dbReference type="ARBA" id="ARBA00023326"/>
    </source>
</evidence>
<dbReference type="InterPro" id="IPR017853">
    <property type="entry name" value="GH"/>
</dbReference>
<keyword evidence="9" id="KW-0624">Polysaccharide degradation</keyword>
<dbReference type="RefSeq" id="WP_386673896.1">
    <property type="nucleotide sequence ID" value="NZ_JBHLTG010000007.1"/>
</dbReference>
<evidence type="ECO:0000256" key="3">
    <source>
        <dbReference type="ARBA" id="ARBA00012590"/>
    </source>
</evidence>
<evidence type="ECO:0000256" key="1">
    <source>
        <dbReference type="ARBA" id="ARBA00000681"/>
    </source>
</evidence>
<evidence type="ECO:0000256" key="4">
    <source>
        <dbReference type="ARBA" id="ARBA00022651"/>
    </source>
</evidence>
<accession>A0ABV6RWK3</accession>
<dbReference type="PROSITE" id="PS51257">
    <property type="entry name" value="PROKAR_LIPOPROTEIN"/>
    <property type="match status" value="1"/>
</dbReference>
<sequence length="515" mass="55616">MQRRASTLVALLVATAPLIGGCAADPDPRPEPSGPRAVVLAEHPVALESDQQDTVVWPIWGGAFTPDEVTLRGRLEPGGEGASGLVIAGPGDPEARVTVELVAADGAWSVRETDGSTVLQEEPLADGTTGELVLDITADSVTVAAGGDETTLELAGPLAADGEAAGLYAYLEPGATLDLLELELSQPLPRHPELGTPLRELAAGKGIDIGSALDIWPPLHDIGFESMLGEQFSSATPTELYWATTRGEDEDYFFVPADLSMNYATVHDLSVTAMFLVWDFELPQWVLDIAATGDAETLGAVYDDHITTLVSRYRDQADAWVVVNEGIWGPFDTGESEARLAQTIWQDVLGDEHIERAFRVADEADPDAVLMYNETGAEVLGDKADFLYDMVSDFMERDVPIDAVGLQFHIDSANPPDLESARQNMQRFADLGLDVYITELDVMIYGTTDDQLELQAEIYADVVDACLQVSACKNTTVFGFSDRYSWDELGEAAPLMFTEDYVAKPAFPAVQEALR</sequence>
<dbReference type="Gene3D" id="3.20.20.80">
    <property type="entry name" value="Glycosidases"/>
    <property type="match status" value="1"/>
</dbReference>
<dbReference type="Pfam" id="PF00331">
    <property type="entry name" value="Glyco_hydro_10"/>
    <property type="match status" value="1"/>
</dbReference>
<dbReference type="SMART" id="SM00633">
    <property type="entry name" value="Glyco_10"/>
    <property type="match status" value="1"/>
</dbReference>
<dbReference type="InterPro" id="IPR031158">
    <property type="entry name" value="GH10_AS"/>
</dbReference>
<dbReference type="SUPFAM" id="SSF51445">
    <property type="entry name" value="(Trans)glycosidases"/>
    <property type="match status" value="1"/>
</dbReference>
<evidence type="ECO:0000259" key="12">
    <source>
        <dbReference type="PROSITE" id="PS51760"/>
    </source>
</evidence>
<comment type="similarity">
    <text evidence="2">Belongs to the glycosyl hydrolase 10 (cellulase F) family.</text>
</comment>
<proteinExistence type="inferred from homology"/>
<comment type="catalytic activity">
    <reaction evidence="1">
        <text>Endohydrolysis of (1-&gt;4)-beta-D-xylosidic linkages in xylans.</text>
        <dbReference type="EC" id="3.2.1.8"/>
    </reaction>
</comment>